<feature type="transmembrane region" description="Helical" evidence="8">
    <location>
        <begin position="294"/>
        <end position="317"/>
    </location>
</feature>
<feature type="transmembrane region" description="Helical" evidence="8">
    <location>
        <begin position="165"/>
        <end position="187"/>
    </location>
</feature>
<evidence type="ECO:0000313" key="9">
    <source>
        <dbReference type="EMBL" id="THJ67838.1"/>
    </source>
</evidence>
<feature type="transmembrane region" description="Helical" evidence="8">
    <location>
        <begin position="227"/>
        <end position="251"/>
    </location>
</feature>
<dbReference type="InterPro" id="IPR050833">
    <property type="entry name" value="Poly_Biosynth_Transport"/>
</dbReference>
<dbReference type="EMBL" id="SSWH01000002">
    <property type="protein sequence ID" value="THJ67838.1"/>
    <property type="molecule type" value="Genomic_DNA"/>
</dbReference>
<gene>
    <name evidence="9" type="ORF">E8P82_03115</name>
</gene>
<feature type="transmembrane region" description="Helical" evidence="8">
    <location>
        <begin position="101"/>
        <end position="118"/>
    </location>
</feature>
<dbReference type="Pfam" id="PF13440">
    <property type="entry name" value="Polysacc_synt_3"/>
    <property type="match status" value="1"/>
</dbReference>
<keyword evidence="10" id="KW-1185">Reference proteome</keyword>
<name>A0A4S5E894_9MICC</name>
<feature type="compositionally biased region" description="Low complexity" evidence="7">
    <location>
        <begin position="46"/>
        <end position="55"/>
    </location>
</feature>
<reference evidence="9 10" key="1">
    <citation type="submission" date="2019-04" db="EMBL/GenBank/DDBJ databases">
        <authorList>
            <person name="Liu Q."/>
            <person name="Xin Y.-H."/>
        </authorList>
    </citation>
    <scope>NUCLEOTIDE SEQUENCE [LARGE SCALE GENOMIC DNA]</scope>
    <source>
        <strain evidence="9 10">AM23</strain>
    </source>
</reference>
<dbReference type="Proteomes" id="UP000305233">
    <property type="component" value="Unassembled WGS sequence"/>
</dbReference>
<keyword evidence="3" id="KW-1003">Cell membrane</keyword>
<feature type="transmembrane region" description="Helical" evidence="8">
    <location>
        <begin position="436"/>
        <end position="457"/>
    </location>
</feature>
<dbReference type="PANTHER" id="PTHR30250:SF10">
    <property type="entry name" value="LIPOPOLYSACCHARIDE BIOSYNTHESIS PROTEIN WZXC"/>
    <property type="match status" value="1"/>
</dbReference>
<keyword evidence="4 8" id="KW-0812">Transmembrane</keyword>
<comment type="caution">
    <text evidence="9">The sequence shown here is derived from an EMBL/GenBank/DDBJ whole genome shotgun (WGS) entry which is preliminary data.</text>
</comment>
<evidence type="ECO:0000256" key="2">
    <source>
        <dbReference type="ARBA" id="ARBA00007430"/>
    </source>
</evidence>
<accession>A0A4S5E894</accession>
<feature type="transmembrane region" description="Helical" evidence="8">
    <location>
        <begin position="380"/>
        <end position="400"/>
    </location>
</feature>
<dbReference type="PANTHER" id="PTHR30250">
    <property type="entry name" value="PST FAMILY PREDICTED COLANIC ACID TRANSPORTER"/>
    <property type="match status" value="1"/>
</dbReference>
<evidence type="ECO:0000313" key="10">
    <source>
        <dbReference type="Proteomes" id="UP000305233"/>
    </source>
</evidence>
<feature type="region of interest" description="Disordered" evidence="7">
    <location>
        <begin position="22"/>
        <end position="57"/>
    </location>
</feature>
<evidence type="ECO:0000256" key="3">
    <source>
        <dbReference type="ARBA" id="ARBA00022475"/>
    </source>
</evidence>
<protein>
    <submittedName>
        <fullName evidence="9">Lipopolysaccharide biosynthesis protein</fullName>
    </submittedName>
</protein>
<keyword evidence="6 8" id="KW-0472">Membrane</keyword>
<feature type="transmembrane region" description="Helical" evidence="8">
    <location>
        <begin position="263"/>
        <end position="282"/>
    </location>
</feature>
<feature type="transmembrane region" description="Helical" evidence="8">
    <location>
        <begin position="73"/>
        <end position="95"/>
    </location>
</feature>
<keyword evidence="5 8" id="KW-1133">Transmembrane helix</keyword>
<feature type="transmembrane region" description="Helical" evidence="8">
    <location>
        <begin position="139"/>
        <end position="159"/>
    </location>
</feature>
<evidence type="ECO:0000256" key="4">
    <source>
        <dbReference type="ARBA" id="ARBA00022692"/>
    </source>
</evidence>
<feature type="transmembrane region" description="Helical" evidence="8">
    <location>
        <begin position="469"/>
        <end position="489"/>
    </location>
</feature>
<dbReference type="OrthoDB" id="9770347at2"/>
<feature type="transmembrane region" description="Helical" evidence="8">
    <location>
        <begin position="501"/>
        <end position="520"/>
    </location>
</feature>
<dbReference type="CDD" id="cd13127">
    <property type="entry name" value="MATE_tuaB_like"/>
    <property type="match status" value="1"/>
</dbReference>
<comment type="subcellular location">
    <subcellularLocation>
        <location evidence="1">Cell membrane</location>
        <topology evidence="1">Multi-pass membrane protein</topology>
    </subcellularLocation>
</comment>
<organism evidence="9 10">
    <name type="scientific">Arthrobacter echini</name>
    <dbReference type="NCBI Taxonomy" id="1529066"/>
    <lineage>
        <taxon>Bacteria</taxon>
        <taxon>Bacillati</taxon>
        <taxon>Actinomycetota</taxon>
        <taxon>Actinomycetes</taxon>
        <taxon>Micrococcales</taxon>
        <taxon>Micrococcaceae</taxon>
        <taxon>Arthrobacter</taxon>
    </lineage>
</organism>
<evidence type="ECO:0000256" key="7">
    <source>
        <dbReference type="SAM" id="MobiDB-lite"/>
    </source>
</evidence>
<evidence type="ECO:0000256" key="1">
    <source>
        <dbReference type="ARBA" id="ARBA00004651"/>
    </source>
</evidence>
<evidence type="ECO:0000256" key="5">
    <source>
        <dbReference type="ARBA" id="ARBA00022989"/>
    </source>
</evidence>
<dbReference type="GO" id="GO:0005886">
    <property type="term" value="C:plasma membrane"/>
    <property type="evidence" value="ECO:0007669"/>
    <property type="project" value="UniProtKB-SubCell"/>
</dbReference>
<evidence type="ECO:0000256" key="8">
    <source>
        <dbReference type="SAM" id="Phobius"/>
    </source>
</evidence>
<comment type="similarity">
    <text evidence="2">Belongs to the polysaccharide synthase family.</text>
</comment>
<dbReference type="AlphaFoldDB" id="A0A4S5E894"/>
<proteinExistence type="inferred from homology"/>
<sequence>MGSLPGCRRAGLRLCQRQTRDSRLPTGHIGGTGADGMDRRLRRTTSRASRTAAAGDDGDGMYRQSAAVRGIRWSMLAVIGRQGFQIVGALIIARILGPESFGIISVASIYVVLVTLLLDQGLSAALVQRPDLSPRAPGATVTLNLVMAVLLGGLTWVIAPALADFFSVPELVLILQILAVALPAKALGIVPRAVLARRLIFRGMAVSDVAGAASGTVAGVTSALLGAGYFAVVFQVIATDVVAAAVLLLAARGPAPNVNLREVLPLLRFSVGVFGVNALAYFSRNIDNILVGRYLGVTSLSLYGMAYRVLAVPVMLFGQTVNRVMFPVFSRTSSDKALVSANLLTSMQVLSMLVVPVMVFSACASPLLVTLVLGQDWVEAAPLLSVLAIAGARETIFFIAPSLMRGLGRAGLNLRYEILATVLQVSGIVVGLQFGLLWVAVGYAVGGFLLTPVLLVIQSRLSGASVGAQVATIWPAVHCSIWGAAAYFGAGFVDLPAGLDLLAGLAAFIVVAVGVLRLVHRDRTRVFLSRVATLAAIRR</sequence>
<evidence type="ECO:0000256" key="6">
    <source>
        <dbReference type="ARBA" id="ARBA00023136"/>
    </source>
</evidence>